<dbReference type="FunFam" id="3.40.1440.10:FF:000005">
    <property type="entry name" value="Structure-specific endonuclease subunit SLX1 homolog"/>
    <property type="match status" value="1"/>
</dbReference>
<feature type="non-terminal residue" evidence="10">
    <location>
        <position position="1"/>
    </location>
</feature>
<dbReference type="Pfam" id="PF01541">
    <property type="entry name" value="GIY-YIG"/>
    <property type="match status" value="1"/>
</dbReference>
<comment type="caution">
    <text evidence="10">The sequence shown here is derived from an EMBL/GenBank/DDBJ whole genome shotgun (WGS) entry which is preliminary data.</text>
</comment>
<dbReference type="OMA" id="MTYSMED"/>
<organism evidence="10 11">
    <name type="scientific">Taxus chinensis</name>
    <name type="common">Chinese yew</name>
    <name type="synonym">Taxus wallichiana var. chinensis</name>
    <dbReference type="NCBI Taxonomy" id="29808"/>
    <lineage>
        <taxon>Eukaryota</taxon>
        <taxon>Viridiplantae</taxon>
        <taxon>Streptophyta</taxon>
        <taxon>Embryophyta</taxon>
        <taxon>Tracheophyta</taxon>
        <taxon>Spermatophyta</taxon>
        <taxon>Pinopsida</taxon>
        <taxon>Pinidae</taxon>
        <taxon>Conifers II</taxon>
        <taxon>Cupressales</taxon>
        <taxon>Taxaceae</taxon>
        <taxon>Taxus</taxon>
    </lineage>
</organism>
<evidence type="ECO:0000256" key="1">
    <source>
        <dbReference type="ARBA" id="ARBA00022722"/>
    </source>
</evidence>
<dbReference type="InterPro" id="IPR035901">
    <property type="entry name" value="GIY-YIG_endonuc_sf"/>
</dbReference>
<dbReference type="Proteomes" id="UP000824469">
    <property type="component" value="Unassembled WGS sequence"/>
</dbReference>
<evidence type="ECO:0000256" key="8">
    <source>
        <dbReference type="SAM" id="MobiDB-lite"/>
    </source>
</evidence>
<name>A0AA38FY26_TAXCH</name>
<evidence type="ECO:0000256" key="2">
    <source>
        <dbReference type="ARBA" id="ARBA00022759"/>
    </source>
</evidence>
<feature type="domain" description="GIY-YIG" evidence="9">
    <location>
        <begin position="29"/>
        <end position="113"/>
    </location>
</feature>
<reference evidence="10 11" key="1">
    <citation type="journal article" date="2021" name="Nat. Plants">
        <title>The Taxus genome provides insights into paclitaxel biosynthesis.</title>
        <authorList>
            <person name="Xiong X."/>
            <person name="Gou J."/>
            <person name="Liao Q."/>
            <person name="Li Y."/>
            <person name="Zhou Q."/>
            <person name="Bi G."/>
            <person name="Li C."/>
            <person name="Du R."/>
            <person name="Wang X."/>
            <person name="Sun T."/>
            <person name="Guo L."/>
            <person name="Liang H."/>
            <person name="Lu P."/>
            <person name="Wu Y."/>
            <person name="Zhang Z."/>
            <person name="Ro D.K."/>
            <person name="Shang Y."/>
            <person name="Huang S."/>
            <person name="Yan J."/>
        </authorList>
    </citation>
    <scope>NUCLEOTIDE SEQUENCE [LARGE SCALE GENOMIC DNA]</scope>
    <source>
        <strain evidence="10">Ta-2019</strain>
    </source>
</reference>
<evidence type="ECO:0000313" key="11">
    <source>
        <dbReference type="Proteomes" id="UP000824469"/>
    </source>
</evidence>
<keyword evidence="3" id="KW-0227">DNA damage</keyword>
<dbReference type="AlphaFoldDB" id="A0AA38FY26"/>
<keyword evidence="6" id="KW-0234">DNA repair</keyword>
<keyword evidence="7" id="KW-0539">Nucleus</keyword>
<sequence>VGMEINTTETCMDSMEDDPLASQKSKRQPFFACYLLCSLSSRYKGCTYIGFTVNPHRRIRQHNGEITSGAHKTKRKRPWEMILCIYGFPSQVSALQFEWAWQNPKMSLAVKEAAKGLKQLGGIAGKIRLAYTMLTLSEWKSLNITVNFLSTKHVGNTKGCPTLPSHMKVQICPVDELPCYTDNWLSDGEDDMEEEHCFGSDVSDPEERVQGDKGTSHQKKSTKFKKWQEQECDRQPAKKCRRRGRALKQLKFSIPADELGSRVTVPSPKKLSLSTVQADEETEGSNRLNGFFSNHDCLLQILDSENNEDRDGASGSFLMPNTNSPVNFKQETSYGVKNNLSINFRTDCFLANDNEANNPKDISDDFSIKNKMIASSYPGEYNFSNDLKFDYIVPEDCEVDEIINNMDDFSIKSKIKRSSNTIDFPSFQEYSPLCYISPLKTSEEASLSFTSPCKSTPTTKTIRVNCTFLSPVTSQGQIISISSTPRPVSRGVIDLTDSPAT</sequence>
<dbReference type="EMBL" id="JAHRHJ020000006">
    <property type="protein sequence ID" value="KAH9312642.1"/>
    <property type="molecule type" value="Genomic_DNA"/>
</dbReference>
<evidence type="ECO:0000313" key="10">
    <source>
        <dbReference type="EMBL" id="KAH9312642.1"/>
    </source>
</evidence>
<dbReference type="GO" id="GO:0017108">
    <property type="term" value="F:5'-flap endonuclease activity"/>
    <property type="evidence" value="ECO:0007669"/>
    <property type="project" value="InterPro"/>
</dbReference>
<evidence type="ECO:0000256" key="5">
    <source>
        <dbReference type="ARBA" id="ARBA00023172"/>
    </source>
</evidence>
<evidence type="ECO:0000256" key="4">
    <source>
        <dbReference type="ARBA" id="ARBA00022801"/>
    </source>
</evidence>
<gene>
    <name evidence="10" type="ORF">KI387_027677</name>
</gene>
<dbReference type="InterPro" id="IPR000305">
    <property type="entry name" value="GIY-YIG_endonuc"/>
</dbReference>
<evidence type="ECO:0000256" key="6">
    <source>
        <dbReference type="ARBA" id="ARBA00023204"/>
    </source>
</evidence>
<evidence type="ECO:0000256" key="7">
    <source>
        <dbReference type="ARBA" id="ARBA00023242"/>
    </source>
</evidence>
<keyword evidence="5" id="KW-0233">DNA recombination</keyword>
<dbReference type="PANTHER" id="PTHR20208">
    <property type="entry name" value="STRUCTURE-SPECIFIC ENDONUCLEASE SUBUNIT SLX1"/>
    <property type="match status" value="1"/>
</dbReference>
<keyword evidence="4" id="KW-0378">Hydrolase</keyword>
<proteinExistence type="inferred from homology"/>
<dbReference type="PROSITE" id="PS50164">
    <property type="entry name" value="GIY_YIG"/>
    <property type="match status" value="1"/>
</dbReference>
<keyword evidence="2" id="KW-0255">Endonuclease</keyword>
<feature type="compositionally biased region" description="Basic and acidic residues" evidence="8">
    <location>
        <begin position="205"/>
        <end position="215"/>
    </location>
</feature>
<evidence type="ECO:0000259" key="9">
    <source>
        <dbReference type="PROSITE" id="PS50164"/>
    </source>
</evidence>
<dbReference type="GO" id="GO:0000724">
    <property type="term" value="P:double-strand break repair via homologous recombination"/>
    <property type="evidence" value="ECO:0007669"/>
    <property type="project" value="TreeGrafter"/>
</dbReference>
<keyword evidence="1" id="KW-0540">Nuclease</keyword>
<evidence type="ECO:0000256" key="3">
    <source>
        <dbReference type="ARBA" id="ARBA00022763"/>
    </source>
</evidence>
<protein>
    <recommendedName>
        <fullName evidence="9">GIY-YIG domain-containing protein</fullName>
    </recommendedName>
</protein>
<dbReference type="SUPFAM" id="SSF82771">
    <property type="entry name" value="GIY-YIG endonuclease"/>
    <property type="match status" value="1"/>
</dbReference>
<accession>A0AA38FY26</accession>
<dbReference type="GO" id="GO:0008821">
    <property type="term" value="F:crossover junction DNA endonuclease activity"/>
    <property type="evidence" value="ECO:0007669"/>
    <property type="project" value="TreeGrafter"/>
</dbReference>
<dbReference type="PANTHER" id="PTHR20208:SF10">
    <property type="entry name" value="STRUCTURE-SPECIFIC ENDONUCLEASE SUBUNIT SLX1"/>
    <property type="match status" value="1"/>
</dbReference>
<dbReference type="Gene3D" id="3.40.1440.10">
    <property type="entry name" value="GIY-YIG endonuclease"/>
    <property type="match status" value="1"/>
</dbReference>
<dbReference type="CDD" id="cd10455">
    <property type="entry name" value="GIY-YIG_SLX1"/>
    <property type="match status" value="1"/>
</dbReference>
<dbReference type="InterPro" id="IPR027520">
    <property type="entry name" value="Slx1"/>
</dbReference>
<dbReference type="InterPro" id="IPR050381">
    <property type="entry name" value="SLX1_endonuclease"/>
</dbReference>
<dbReference type="HAMAP" id="MF_03100">
    <property type="entry name" value="Endonuc_su_Slx1"/>
    <property type="match status" value="1"/>
</dbReference>
<keyword evidence="11" id="KW-1185">Reference proteome</keyword>
<feature type="region of interest" description="Disordered" evidence="8">
    <location>
        <begin position="194"/>
        <end position="222"/>
    </location>
</feature>
<dbReference type="GO" id="GO:0033557">
    <property type="term" value="C:Slx1-Slx4 complex"/>
    <property type="evidence" value="ECO:0007669"/>
    <property type="project" value="InterPro"/>
</dbReference>